<feature type="transmembrane region" description="Helical" evidence="2">
    <location>
        <begin position="190"/>
        <end position="207"/>
    </location>
</feature>
<evidence type="ECO:0008006" key="5">
    <source>
        <dbReference type="Google" id="ProtNLM"/>
    </source>
</evidence>
<proteinExistence type="predicted"/>
<feature type="transmembrane region" description="Helical" evidence="2">
    <location>
        <begin position="68"/>
        <end position="87"/>
    </location>
</feature>
<evidence type="ECO:0000313" key="4">
    <source>
        <dbReference type="Proteomes" id="UP001500668"/>
    </source>
</evidence>
<protein>
    <recommendedName>
        <fullName evidence="5">Integral membrane protein</fullName>
    </recommendedName>
</protein>
<dbReference type="Pfam" id="PF20401">
    <property type="entry name" value="Rhomboid_2"/>
    <property type="match status" value="1"/>
</dbReference>
<dbReference type="RefSeq" id="WP_344080430.1">
    <property type="nucleotide sequence ID" value="NZ_BAAACA010000063.1"/>
</dbReference>
<evidence type="ECO:0000256" key="2">
    <source>
        <dbReference type="SAM" id="Phobius"/>
    </source>
</evidence>
<sequence length="281" mass="29870">MHPERTREQARLLDGIPSQRPTAVREKTADETSEGGDIARSAAPAEVPAGPGARAWGRRAVQLLPTPTGTPFTFAYTLLLFATSLYAEFGDPDTVRTLLEGSSTDVQHLSRTPVLVMIASALWIAGGISSPWAVGFVFILTALERRVGGLRTAGVFLLGHVVATLATEVPVGVSVMAGQLPDSSLHRLDYGISFGLMASVGALAGLLRPLLRWPLLGVMAVLLVQDLLDMADPLASWGHPTALLVGVLCWPVLRRADRRGAARREREPSAVADGQLGSYVP</sequence>
<name>A0ABP3S827_9ACTN</name>
<feature type="compositionally biased region" description="Basic and acidic residues" evidence="1">
    <location>
        <begin position="1"/>
        <end position="11"/>
    </location>
</feature>
<feature type="transmembrane region" description="Helical" evidence="2">
    <location>
        <begin position="114"/>
        <end position="143"/>
    </location>
</feature>
<organism evidence="3 4">
    <name type="scientific">Streptomyces crystallinus</name>
    <dbReference type="NCBI Taxonomy" id="68191"/>
    <lineage>
        <taxon>Bacteria</taxon>
        <taxon>Bacillati</taxon>
        <taxon>Actinomycetota</taxon>
        <taxon>Actinomycetes</taxon>
        <taxon>Kitasatosporales</taxon>
        <taxon>Streptomycetaceae</taxon>
        <taxon>Streptomyces</taxon>
    </lineage>
</organism>
<keyword evidence="2" id="KW-0812">Transmembrane</keyword>
<keyword evidence="2" id="KW-1133">Transmembrane helix</keyword>
<feature type="region of interest" description="Disordered" evidence="1">
    <location>
        <begin position="261"/>
        <end position="281"/>
    </location>
</feature>
<gene>
    <name evidence="3" type="ORF">GCM10010394_66110</name>
</gene>
<comment type="caution">
    <text evidence="3">The sequence shown here is derived from an EMBL/GenBank/DDBJ whole genome shotgun (WGS) entry which is preliminary data.</text>
</comment>
<evidence type="ECO:0000313" key="3">
    <source>
        <dbReference type="EMBL" id="GAA0626172.1"/>
    </source>
</evidence>
<keyword evidence="2" id="KW-0472">Membrane</keyword>
<dbReference type="Proteomes" id="UP001500668">
    <property type="component" value="Unassembled WGS sequence"/>
</dbReference>
<keyword evidence="4" id="KW-1185">Reference proteome</keyword>
<feature type="compositionally biased region" description="Low complexity" evidence="1">
    <location>
        <begin position="42"/>
        <end position="51"/>
    </location>
</feature>
<feature type="region of interest" description="Disordered" evidence="1">
    <location>
        <begin position="1"/>
        <end position="51"/>
    </location>
</feature>
<accession>A0ABP3S827</accession>
<dbReference type="EMBL" id="BAAACA010000063">
    <property type="protein sequence ID" value="GAA0626172.1"/>
    <property type="molecule type" value="Genomic_DNA"/>
</dbReference>
<evidence type="ECO:0000256" key="1">
    <source>
        <dbReference type="SAM" id="MobiDB-lite"/>
    </source>
</evidence>
<reference evidence="4" key="1">
    <citation type="journal article" date="2019" name="Int. J. Syst. Evol. Microbiol.">
        <title>The Global Catalogue of Microorganisms (GCM) 10K type strain sequencing project: providing services to taxonomists for standard genome sequencing and annotation.</title>
        <authorList>
            <consortium name="The Broad Institute Genomics Platform"/>
            <consortium name="The Broad Institute Genome Sequencing Center for Infectious Disease"/>
            <person name="Wu L."/>
            <person name="Ma J."/>
        </authorList>
    </citation>
    <scope>NUCLEOTIDE SEQUENCE [LARGE SCALE GENOMIC DNA]</scope>
    <source>
        <strain evidence="4">JCM 5067</strain>
    </source>
</reference>
<dbReference type="InterPro" id="IPR046862">
    <property type="entry name" value="Rhomboid_2"/>
</dbReference>
<feature type="transmembrane region" description="Helical" evidence="2">
    <location>
        <begin position="155"/>
        <end position="178"/>
    </location>
</feature>